<dbReference type="GO" id="GO:0006281">
    <property type="term" value="P:DNA repair"/>
    <property type="evidence" value="ECO:0007669"/>
    <property type="project" value="TreeGrafter"/>
</dbReference>
<dbReference type="InterPro" id="IPR014001">
    <property type="entry name" value="Helicase_ATP-bd"/>
</dbReference>
<dbReference type="Pfam" id="PF00176">
    <property type="entry name" value="SNF2-rel_dom"/>
    <property type="match status" value="1"/>
</dbReference>
<dbReference type="PANTHER" id="PTHR45766:SF6">
    <property type="entry name" value="SWI_SNF-RELATED MATRIX-ASSOCIATED ACTIN-DEPENDENT REGULATOR OF CHROMATIN SUBFAMILY A-LIKE PROTEIN 1"/>
    <property type="match status" value="1"/>
</dbReference>
<dbReference type="InterPro" id="IPR027417">
    <property type="entry name" value="P-loop_NTPase"/>
</dbReference>
<organism evidence="6 7">
    <name type="scientific">Pseudomonas putida</name>
    <name type="common">Arthrobacter siderocapsulatus</name>
    <dbReference type="NCBI Taxonomy" id="303"/>
    <lineage>
        <taxon>Bacteria</taxon>
        <taxon>Pseudomonadati</taxon>
        <taxon>Pseudomonadota</taxon>
        <taxon>Gammaproteobacteria</taxon>
        <taxon>Pseudomonadales</taxon>
        <taxon>Pseudomonadaceae</taxon>
        <taxon>Pseudomonas</taxon>
    </lineage>
</organism>
<dbReference type="GO" id="GO:0016787">
    <property type="term" value="F:hydrolase activity"/>
    <property type="evidence" value="ECO:0007669"/>
    <property type="project" value="UniProtKB-KW"/>
</dbReference>
<keyword evidence="2" id="KW-0067">ATP-binding</keyword>
<geneLocation type="plasmid" evidence="7">
    <name>pkf715c dna</name>
</geneLocation>
<dbReference type="GO" id="GO:0005524">
    <property type="term" value="F:ATP binding"/>
    <property type="evidence" value="ECO:0007669"/>
    <property type="project" value="InterPro"/>
</dbReference>
<keyword evidence="1" id="KW-0378">Hydrolase</keyword>
<accession>A0A1L7NPV7</accession>
<evidence type="ECO:0000313" key="6">
    <source>
        <dbReference type="EMBL" id="BAW27515.1"/>
    </source>
</evidence>
<sequence>MSQMTYGSIKRRGRHWVISCEPQVRSRLKRVFPRVPQQPSPDIDLVASPENSRELLWFLERYPMTMDADTRSALEQSAAEHIQMEQSLAQLVAGRMDIPPFELAKPAREYQRFAGAQLGIRCGLLLADDLGLGKTVTAMCPMTVPGNLPAVVVYPAALPNHWPEKLAEFAPGLRVHHIRKGQPYPLTKQPRQRTKDLWDTLPDVILISYHKLRGWAETLGEIVQYAVFEECQQLRNPDSAIYTACKYLAERARLRMGLTATPIYNYGAEFYHVVNPLLPDSLGGYDEFLREWCIGSPGEKPKLKDSEQFGAYLRREGIMLRRTRREVGRELPALSKISHEIESDASVLSKITGDAMALARTILSANEAFKGQKMQAAGEFDQLVRQATGVAKAPYVAEFVRLLLESGERVLLFGWHREVYNIWREKLADFNPTMYTGTESPNQKQASFDSFMSGESRVMIVSLRAGAGFDGAQHVCSTAVFGEIDWSPGVHEQCIGRVHRDGQQEPVQAYFLVSDQGSDPIVSDVLGVKREQIEGVRNPGDNLIERRDVGENQLRLLAKQFLQEQGESLPADPVPTPIRARAPVPTLQGELL</sequence>
<dbReference type="GO" id="GO:0004386">
    <property type="term" value="F:helicase activity"/>
    <property type="evidence" value="ECO:0007669"/>
    <property type="project" value="UniProtKB-KW"/>
</dbReference>
<evidence type="ECO:0000313" key="7">
    <source>
        <dbReference type="Proteomes" id="UP000218731"/>
    </source>
</evidence>
<keyword evidence="2" id="KW-0347">Helicase</keyword>
<evidence type="ECO:0000256" key="2">
    <source>
        <dbReference type="ARBA" id="ARBA00022806"/>
    </source>
</evidence>
<dbReference type="PANTHER" id="PTHR45766">
    <property type="entry name" value="DNA ANNEALING HELICASE AND ENDONUCLEASE ZRANB3 FAMILY MEMBER"/>
    <property type="match status" value="1"/>
</dbReference>
<dbReference type="PROSITE" id="PS51194">
    <property type="entry name" value="HELICASE_CTER"/>
    <property type="match status" value="1"/>
</dbReference>
<dbReference type="SMART" id="SM00490">
    <property type="entry name" value="HELICc"/>
    <property type="match status" value="1"/>
</dbReference>
<name>A0A1L7NPV7_PSEPU</name>
<dbReference type="SMART" id="SM00487">
    <property type="entry name" value="DEXDc"/>
    <property type="match status" value="1"/>
</dbReference>
<dbReference type="InterPro" id="IPR001650">
    <property type="entry name" value="Helicase_C-like"/>
</dbReference>
<keyword evidence="6" id="KW-0614">Plasmid</keyword>
<dbReference type="InterPro" id="IPR038718">
    <property type="entry name" value="SNF2-like_sf"/>
</dbReference>
<dbReference type="Pfam" id="PF00271">
    <property type="entry name" value="Helicase_C"/>
    <property type="match status" value="1"/>
</dbReference>
<dbReference type="Proteomes" id="UP000218731">
    <property type="component" value="Plasmid pKF715C"/>
</dbReference>
<dbReference type="AlphaFoldDB" id="A0A1L7NPV7"/>
<protein>
    <submittedName>
        <fullName evidence="6">SNF2-related protein</fullName>
    </submittedName>
</protein>
<dbReference type="PROSITE" id="PS51192">
    <property type="entry name" value="HELICASE_ATP_BIND_1"/>
    <property type="match status" value="1"/>
</dbReference>
<gene>
    <name evidence="6" type="ORF">KF715C_pC820</name>
</gene>
<dbReference type="Gene3D" id="3.40.50.300">
    <property type="entry name" value="P-loop containing nucleotide triphosphate hydrolases"/>
    <property type="match status" value="1"/>
</dbReference>
<dbReference type="GO" id="GO:0031297">
    <property type="term" value="P:replication fork processing"/>
    <property type="evidence" value="ECO:0007669"/>
    <property type="project" value="TreeGrafter"/>
</dbReference>
<feature type="region of interest" description="Disordered" evidence="3">
    <location>
        <begin position="566"/>
        <end position="592"/>
    </location>
</feature>
<feature type="domain" description="Helicase ATP-binding" evidence="4">
    <location>
        <begin position="115"/>
        <end position="280"/>
    </location>
</feature>
<keyword evidence="2" id="KW-0547">Nucleotide-binding</keyword>
<feature type="domain" description="Helicase C-terminal" evidence="5">
    <location>
        <begin position="395"/>
        <end position="544"/>
    </location>
</feature>
<evidence type="ECO:0000256" key="1">
    <source>
        <dbReference type="ARBA" id="ARBA00022801"/>
    </source>
</evidence>
<dbReference type="InterPro" id="IPR049730">
    <property type="entry name" value="SNF2/RAD54-like_C"/>
</dbReference>
<evidence type="ECO:0000256" key="3">
    <source>
        <dbReference type="SAM" id="MobiDB-lite"/>
    </source>
</evidence>
<evidence type="ECO:0000259" key="5">
    <source>
        <dbReference type="PROSITE" id="PS51194"/>
    </source>
</evidence>
<dbReference type="EMBL" id="AP015032">
    <property type="protein sequence ID" value="BAW27515.1"/>
    <property type="molecule type" value="Genomic_DNA"/>
</dbReference>
<reference evidence="6 7" key="1">
    <citation type="submission" date="2015-11" db="EMBL/GenBank/DDBJ databases">
        <title>Complete genome sequencing of a biphenyl-degrading bacterium, Pseudomonas putida KF715 (=NBRC110667).</title>
        <authorList>
            <person name="Suenaga H."/>
            <person name="Fujihara N."/>
            <person name="Watanabe T."/>
            <person name="Hirose J."/>
            <person name="Kimura N."/>
            <person name="Yamazoe A."/>
            <person name="Hosoyama A."/>
            <person name="Shimodaira J."/>
            <person name="Furukawa K."/>
        </authorList>
    </citation>
    <scope>NUCLEOTIDE SEQUENCE [LARGE SCALE GENOMIC DNA]</scope>
    <source>
        <strain evidence="6 7">KF715</strain>
        <plasmid evidence="7">Plasmid pkf715c dna</plasmid>
    </source>
</reference>
<evidence type="ECO:0000259" key="4">
    <source>
        <dbReference type="PROSITE" id="PS51192"/>
    </source>
</evidence>
<dbReference type="InterPro" id="IPR000330">
    <property type="entry name" value="SNF2_N"/>
</dbReference>
<proteinExistence type="predicted"/>
<dbReference type="CDD" id="cd18793">
    <property type="entry name" value="SF2_C_SNF"/>
    <property type="match status" value="1"/>
</dbReference>
<dbReference type="Gene3D" id="3.40.50.10810">
    <property type="entry name" value="Tandem AAA-ATPase domain"/>
    <property type="match status" value="1"/>
</dbReference>
<dbReference type="SUPFAM" id="SSF52540">
    <property type="entry name" value="P-loop containing nucleoside triphosphate hydrolases"/>
    <property type="match status" value="2"/>
</dbReference>